<dbReference type="Pfam" id="PF08402">
    <property type="entry name" value="TOBE_2"/>
    <property type="match status" value="1"/>
</dbReference>
<protein>
    <submittedName>
        <fullName evidence="6">Putative spermidine/putrescine transport system ATP-binding protein</fullName>
    </submittedName>
</protein>
<dbReference type="EMBL" id="VISO01000003">
    <property type="protein sequence ID" value="TVZ66351.1"/>
    <property type="molecule type" value="Genomic_DNA"/>
</dbReference>
<name>A0A559SVI4_9HYPH</name>
<dbReference type="InterPro" id="IPR017871">
    <property type="entry name" value="ABC_transporter-like_CS"/>
</dbReference>
<feature type="domain" description="ABC transporter" evidence="5">
    <location>
        <begin position="12"/>
        <end position="242"/>
    </location>
</feature>
<keyword evidence="2" id="KW-0813">Transport</keyword>
<dbReference type="AlphaFoldDB" id="A0A559SVI4"/>
<dbReference type="SUPFAM" id="SSF50331">
    <property type="entry name" value="MOP-like"/>
    <property type="match status" value="1"/>
</dbReference>
<dbReference type="GO" id="GO:0043190">
    <property type="term" value="C:ATP-binding cassette (ABC) transporter complex"/>
    <property type="evidence" value="ECO:0007669"/>
    <property type="project" value="InterPro"/>
</dbReference>
<evidence type="ECO:0000259" key="5">
    <source>
        <dbReference type="PROSITE" id="PS50893"/>
    </source>
</evidence>
<dbReference type="Gene3D" id="2.40.50.100">
    <property type="match status" value="1"/>
</dbReference>
<dbReference type="GO" id="GO:0015847">
    <property type="term" value="P:putrescine transport"/>
    <property type="evidence" value="ECO:0007669"/>
    <property type="project" value="UniProtKB-ARBA"/>
</dbReference>
<evidence type="ECO:0000256" key="1">
    <source>
        <dbReference type="ARBA" id="ARBA00005417"/>
    </source>
</evidence>
<dbReference type="PROSITE" id="PS00211">
    <property type="entry name" value="ABC_TRANSPORTER_1"/>
    <property type="match status" value="1"/>
</dbReference>
<evidence type="ECO:0000313" key="7">
    <source>
        <dbReference type="Proteomes" id="UP000319824"/>
    </source>
</evidence>
<dbReference type="InterPro" id="IPR003439">
    <property type="entry name" value="ABC_transporter-like_ATP-bd"/>
</dbReference>
<dbReference type="SUPFAM" id="SSF52540">
    <property type="entry name" value="P-loop containing nucleoside triphosphate hydrolases"/>
    <property type="match status" value="1"/>
</dbReference>
<dbReference type="PANTHER" id="PTHR42781:SF4">
    <property type="entry name" value="SPERMIDINE_PUTRESCINE IMPORT ATP-BINDING PROTEIN POTA"/>
    <property type="match status" value="1"/>
</dbReference>
<dbReference type="Proteomes" id="UP000319824">
    <property type="component" value="Unassembled WGS sequence"/>
</dbReference>
<dbReference type="GO" id="GO:0022857">
    <property type="term" value="F:transmembrane transporter activity"/>
    <property type="evidence" value="ECO:0007669"/>
    <property type="project" value="InterPro"/>
</dbReference>
<dbReference type="FunFam" id="3.40.50.300:FF:000133">
    <property type="entry name" value="Spermidine/putrescine import ATP-binding protein PotA"/>
    <property type="match status" value="1"/>
</dbReference>
<dbReference type="InterPro" id="IPR050093">
    <property type="entry name" value="ABC_SmlMolc_Importer"/>
</dbReference>
<keyword evidence="3" id="KW-0547">Nucleotide-binding</keyword>
<dbReference type="PROSITE" id="PS50893">
    <property type="entry name" value="ABC_TRANSPORTER_2"/>
    <property type="match status" value="1"/>
</dbReference>
<dbReference type="GO" id="GO:0005524">
    <property type="term" value="F:ATP binding"/>
    <property type="evidence" value="ECO:0007669"/>
    <property type="project" value="UniProtKB-KW"/>
</dbReference>
<dbReference type="InterPro" id="IPR008995">
    <property type="entry name" value="Mo/tungstate-bd_C_term_dom"/>
</dbReference>
<dbReference type="Pfam" id="PF00005">
    <property type="entry name" value="ABC_tran"/>
    <property type="match status" value="1"/>
</dbReference>
<keyword evidence="4 6" id="KW-0067">ATP-binding</keyword>
<evidence type="ECO:0000313" key="6">
    <source>
        <dbReference type="EMBL" id="TVZ66351.1"/>
    </source>
</evidence>
<reference evidence="6 7" key="1">
    <citation type="submission" date="2019-06" db="EMBL/GenBank/DDBJ databases">
        <title>Pac Bio to generate improved reference genome sequences for organisms with transposon mutant libraries (support for FEBA project).</title>
        <authorList>
            <person name="Blow M."/>
        </authorList>
    </citation>
    <scope>NUCLEOTIDE SEQUENCE [LARGE SCALE GENOMIC DNA]</scope>
    <source>
        <strain evidence="6 7">USDA 1844</strain>
    </source>
</reference>
<sequence length="335" mass="36411">MYNSETPMTPAVRFQQVSRHFGQVRAVDGVDLEIAPGEFFAMLGPSGSGKTTCLRLIAGFEQPTDGHIEIFGETADGVPPYRRNVNTVFQDYALFPHLNILDNVAYGLMVKGIGKAERTRAAEQALELVKLPGYGARRPGQLSGGQRQRVALARALVNKPKVLLLDEPLGALDLKLREQMQEELKSLQRALGITFVFVTHDQGEALSMADRVAVFNNGGIVQEGTPQDIYRRPKTRFVADFVGSSNVIAPDVMTSLGGENRWASLRPEAIHLSGDGMEAAVENTSFLGAAYRLTVAMRGTRLHVTLPAGANVPDIGASVRLAWQPAEVHYMDDAA</sequence>
<dbReference type="Gene3D" id="3.40.50.300">
    <property type="entry name" value="P-loop containing nucleotide triphosphate hydrolases"/>
    <property type="match status" value="1"/>
</dbReference>
<evidence type="ECO:0000256" key="2">
    <source>
        <dbReference type="ARBA" id="ARBA00022448"/>
    </source>
</evidence>
<dbReference type="SMART" id="SM00382">
    <property type="entry name" value="AAA"/>
    <property type="match status" value="1"/>
</dbReference>
<evidence type="ECO:0000256" key="4">
    <source>
        <dbReference type="ARBA" id="ARBA00022840"/>
    </source>
</evidence>
<comment type="similarity">
    <text evidence="1">Belongs to the ABC transporter superfamily.</text>
</comment>
<accession>A0A559SVI4</accession>
<organism evidence="6 7">
    <name type="scientific">Rhizobium mongolense USDA 1844</name>
    <dbReference type="NCBI Taxonomy" id="1079460"/>
    <lineage>
        <taxon>Bacteria</taxon>
        <taxon>Pseudomonadati</taxon>
        <taxon>Pseudomonadota</taxon>
        <taxon>Alphaproteobacteria</taxon>
        <taxon>Hyphomicrobiales</taxon>
        <taxon>Rhizobiaceae</taxon>
        <taxon>Rhizobium/Agrobacterium group</taxon>
        <taxon>Rhizobium</taxon>
    </lineage>
</organism>
<dbReference type="InterPro" id="IPR027417">
    <property type="entry name" value="P-loop_NTPase"/>
</dbReference>
<comment type="caution">
    <text evidence="6">The sequence shown here is derived from an EMBL/GenBank/DDBJ whole genome shotgun (WGS) entry which is preliminary data.</text>
</comment>
<dbReference type="GO" id="GO:0016887">
    <property type="term" value="F:ATP hydrolysis activity"/>
    <property type="evidence" value="ECO:0007669"/>
    <property type="project" value="InterPro"/>
</dbReference>
<proteinExistence type="inferred from homology"/>
<dbReference type="InterPro" id="IPR013611">
    <property type="entry name" value="Transp-assoc_OB_typ2"/>
</dbReference>
<evidence type="ECO:0000256" key="3">
    <source>
        <dbReference type="ARBA" id="ARBA00022741"/>
    </source>
</evidence>
<gene>
    <name evidence="6" type="ORF">BCL32_6720</name>
</gene>
<dbReference type="InterPro" id="IPR003593">
    <property type="entry name" value="AAA+_ATPase"/>
</dbReference>
<dbReference type="PANTHER" id="PTHR42781">
    <property type="entry name" value="SPERMIDINE/PUTRESCINE IMPORT ATP-BINDING PROTEIN POTA"/>
    <property type="match status" value="1"/>
</dbReference>